<sequence length="90" mass="10365">MEDETGRKRSLKRRQTEPPSQADRGSAGEKRSLCSHPPQPIPPKNKQEATENDLFQPIRTRFLERGRREGTFAESSPQSSTERHRVFVSF</sequence>
<protein>
    <submittedName>
        <fullName evidence="2">Uncharacterized protein</fullName>
    </submittedName>
</protein>
<name>A0A0I9UJ42_BACFG</name>
<feature type="compositionally biased region" description="Basic and acidic residues" evidence="1">
    <location>
        <begin position="61"/>
        <end position="71"/>
    </location>
</feature>
<reference evidence="2" key="2">
    <citation type="submission" date="2014-07" db="EMBL/GenBank/DDBJ databases">
        <title>Genetics and epidemiology of antimicrobial resistance in B. fragilis group.</title>
        <authorList>
            <person name="Sydenham T.V."/>
            <person name="Hasman H."/>
            <person name="Kemp M."/>
            <person name="Justesen U.S."/>
        </authorList>
    </citation>
    <scope>NUCLEOTIDE SEQUENCE [LARGE SCALE GENOMIC DNA]</scope>
    <source>
        <strain evidence="2">DCMOUH0018B</strain>
    </source>
</reference>
<organism evidence="2">
    <name type="scientific">Bacteroides fragilis</name>
    <dbReference type="NCBI Taxonomy" id="817"/>
    <lineage>
        <taxon>Bacteria</taxon>
        <taxon>Pseudomonadati</taxon>
        <taxon>Bacteroidota</taxon>
        <taxon>Bacteroidia</taxon>
        <taxon>Bacteroidales</taxon>
        <taxon>Bacteroidaceae</taxon>
        <taxon>Bacteroides</taxon>
    </lineage>
</organism>
<evidence type="ECO:0000256" key="1">
    <source>
        <dbReference type="SAM" id="MobiDB-lite"/>
    </source>
</evidence>
<feature type="compositionally biased region" description="Basic and acidic residues" evidence="1">
    <location>
        <begin position="81"/>
        <end position="90"/>
    </location>
</feature>
<evidence type="ECO:0000313" key="2">
    <source>
        <dbReference type="EMBL" id="KFX72724.1"/>
    </source>
</evidence>
<dbReference type="EMBL" id="JMZZ02000225">
    <property type="protein sequence ID" value="KFX72724.1"/>
    <property type="molecule type" value="Genomic_DNA"/>
</dbReference>
<gene>
    <name evidence="2" type="ORF">EE52_0220435</name>
</gene>
<comment type="caution">
    <text evidence="2">The sequence shown here is derived from an EMBL/GenBank/DDBJ whole genome shotgun (WGS) entry which is preliminary data.</text>
</comment>
<dbReference type="PATRIC" id="fig|817.53.peg.4220"/>
<reference evidence="2" key="1">
    <citation type="book" date="2014" name="THE 24TH EUROPEAN CONGRESS OF CLINICAL MICROBIOLOGY AND INFECTIOUS DISEASES" publisher="ECCMID 2014" city="Barcelona, Spain">
        <title>Identification of resistance genes in three multidrug-resistant Bacteroides fragilis isolates by whole genome sequencing.</title>
        <editorList>
            <person name="Unknown"/>
            <person name="A."/>
        </editorList>
        <authorList>
            <person name="Sydenham T.V."/>
            <person name="Hasman H."/>
            <person name="Wang M."/>
            <person name="Soki J."/>
            <person name="Nagy E."/>
            <person name="Justesen U.S."/>
        </authorList>
    </citation>
    <scope>NUCLEOTIDE SEQUENCE</scope>
    <source>
        <strain evidence="2">DCMOUH0018B</strain>
    </source>
</reference>
<feature type="region of interest" description="Disordered" evidence="1">
    <location>
        <begin position="1"/>
        <end position="90"/>
    </location>
</feature>
<dbReference type="AlphaFoldDB" id="A0A0I9UJ42"/>
<proteinExistence type="predicted"/>
<accession>A0A0I9UJ42</accession>